<accession>A0A9K3STD9</accession>
<dbReference type="NCBIfam" id="TIGR00447">
    <property type="entry name" value="pth"/>
    <property type="match status" value="1"/>
</dbReference>
<dbReference type="EC" id="3.1.1.29" evidence="4"/>
<evidence type="ECO:0000256" key="4">
    <source>
        <dbReference type="HAMAP-Rule" id="MF_00083"/>
    </source>
</evidence>
<comment type="subunit">
    <text evidence="4">Monomer.</text>
</comment>
<dbReference type="InterPro" id="IPR036416">
    <property type="entry name" value="Pept_tRNA_hydro_sf"/>
</dbReference>
<feature type="binding site" evidence="4">
    <location>
        <position position="116"/>
    </location>
    <ligand>
        <name>tRNA</name>
        <dbReference type="ChEBI" id="CHEBI:17843"/>
    </ligand>
</feature>
<dbReference type="PANTHER" id="PTHR17224:SF1">
    <property type="entry name" value="PEPTIDYL-TRNA HYDROLASE"/>
    <property type="match status" value="1"/>
</dbReference>
<comment type="similarity">
    <text evidence="4">Belongs to the PTH family.</text>
</comment>
<keyword evidence="1 4" id="KW-0820">tRNA-binding</keyword>
<evidence type="ECO:0000256" key="3">
    <source>
        <dbReference type="ARBA" id="ARBA00022884"/>
    </source>
</evidence>
<comment type="function">
    <text evidence="4">Catalyzes the release of premature peptidyl moieties from peptidyl-tRNA molecules trapped in stalled 50S ribosomal subunits, and thus maintains levels of free tRNAs and 50S ribosomes.</text>
</comment>
<dbReference type="InterPro" id="IPR001328">
    <property type="entry name" value="Pept_tRNA_hydro"/>
</dbReference>
<gene>
    <name evidence="4 5" type="primary">pth</name>
    <name evidence="5" type="ORF">OC696_00005</name>
</gene>
<dbReference type="PANTHER" id="PTHR17224">
    <property type="entry name" value="PEPTIDYL-TRNA HYDROLASE"/>
    <property type="match status" value="1"/>
</dbReference>
<comment type="catalytic activity">
    <reaction evidence="4">
        <text>an N-acyl-L-alpha-aminoacyl-tRNA + H2O = an N-acyl-L-amino acid + a tRNA + H(+)</text>
        <dbReference type="Rhea" id="RHEA:54448"/>
        <dbReference type="Rhea" id="RHEA-COMP:10123"/>
        <dbReference type="Rhea" id="RHEA-COMP:13883"/>
        <dbReference type="ChEBI" id="CHEBI:15377"/>
        <dbReference type="ChEBI" id="CHEBI:15378"/>
        <dbReference type="ChEBI" id="CHEBI:59874"/>
        <dbReference type="ChEBI" id="CHEBI:78442"/>
        <dbReference type="ChEBI" id="CHEBI:138191"/>
        <dbReference type="EC" id="3.1.1.29"/>
    </reaction>
</comment>
<dbReference type="GO" id="GO:0000049">
    <property type="term" value="F:tRNA binding"/>
    <property type="evidence" value="ECO:0007669"/>
    <property type="project" value="UniProtKB-UniRule"/>
</dbReference>
<dbReference type="GO" id="GO:0005737">
    <property type="term" value="C:cytoplasm"/>
    <property type="evidence" value="ECO:0007669"/>
    <property type="project" value="UniProtKB-SubCell"/>
</dbReference>
<evidence type="ECO:0000256" key="1">
    <source>
        <dbReference type="ARBA" id="ARBA00022555"/>
    </source>
</evidence>
<comment type="function">
    <text evidence="4">Hydrolyzes ribosome-free peptidyl-tRNAs (with 1 or more amino acids incorporated), which drop off the ribosome during protein synthesis, or as a result of ribosome stalling.</text>
</comment>
<dbReference type="GO" id="GO:0004045">
    <property type="term" value="F:peptidyl-tRNA hydrolase activity"/>
    <property type="evidence" value="ECO:0007669"/>
    <property type="project" value="UniProtKB-UniRule"/>
</dbReference>
<keyword evidence="3 4" id="KW-0694">RNA-binding</keyword>
<feature type="site" description="Discriminates between blocked and unblocked aminoacyl-tRNA" evidence="4">
    <location>
        <position position="10"/>
    </location>
</feature>
<feature type="active site" description="Proton acceptor" evidence="4">
    <location>
        <position position="20"/>
    </location>
</feature>
<organism evidence="5 6">
    <name type="scientific">Candidatus Phytoplasma australasiaticum subsp. australasiaticum</name>
    <dbReference type="NCBI Taxonomy" id="2832407"/>
    <lineage>
        <taxon>Bacteria</taxon>
        <taxon>Bacillati</taxon>
        <taxon>Mycoplasmatota</taxon>
        <taxon>Mollicutes</taxon>
        <taxon>Acholeplasmatales</taxon>
        <taxon>Acholeplasmataceae</taxon>
        <taxon>Candidatus Phytoplasma</taxon>
        <taxon>16SrII (Peanut WB group)</taxon>
        <taxon>Candidatus Phytoplasma australasiaticum</taxon>
    </lineage>
</organism>
<evidence type="ECO:0000313" key="5">
    <source>
        <dbReference type="EMBL" id="MDO8054258.1"/>
    </source>
</evidence>
<evidence type="ECO:0000256" key="2">
    <source>
        <dbReference type="ARBA" id="ARBA00022801"/>
    </source>
</evidence>
<dbReference type="GO" id="GO:0006515">
    <property type="term" value="P:protein quality control for misfolded or incompletely synthesized proteins"/>
    <property type="evidence" value="ECO:0007669"/>
    <property type="project" value="UniProtKB-UniRule"/>
</dbReference>
<dbReference type="HAMAP" id="MF_00083">
    <property type="entry name" value="Pept_tRNA_hydro_bact"/>
    <property type="match status" value="1"/>
</dbReference>
<dbReference type="GO" id="GO:0072344">
    <property type="term" value="P:rescue of stalled ribosome"/>
    <property type="evidence" value="ECO:0007669"/>
    <property type="project" value="UniProtKB-UniRule"/>
</dbReference>
<protein>
    <recommendedName>
        <fullName evidence="4">Peptidyl-tRNA hydrolase</fullName>
        <shortName evidence="4">Pth</shortName>
        <ecNumber evidence="4">3.1.1.29</ecNumber>
    </recommendedName>
</protein>
<feature type="site" description="Stabilizes the basic form of H active site to accept a proton" evidence="4">
    <location>
        <position position="95"/>
    </location>
</feature>
<keyword evidence="6" id="KW-1185">Reference proteome</keyword>
<dbReference type="Proteomes" id="UP001170651">
    <property type="component" value="Unassembled WGS sequence"/>
</dbReference>
<comment type="caution">
    <text evidence="5">The sequence shown here is derived from an EMBL/GenBank/DDBJ whole genome shotgun (WGS) entry which is preliminary data.</text>
</comment>
<sequence>MYKLIVGLGNPGLNFNFTPHNVGFMLIDYLLKEFRKYVVIEENSDKFNLIYRCRINDQWTLLLKPQTYMNLSGLALKKVINKYDVRLSKIFIIHDEINLDVGKFKIKQNGNDGGHNGIKNIIDVLKTRDFLKLKIGVGHDCNIPLSRYVLKKMNQKDIDLIHSNFVLFKRLIDIFLTTNSLESLFMTISNFKKNN</sequence>
<feature type="binding site" evidence="4">
    <location>
        <position position="70"/>
    </location>
    <ligand>
        <name>tRNA</name>
        <dbReference type="ChEBI" id="CHEBI:17843"/>
    </ligand>
</feature>
<feature type="binding site" evidence="4">
    <location>
        <position position="15"/>
    </location>
    <ligand>
        <name>tRNA</name>
        <dbReference type="ChEBI" id="CHEBI:17843"/>
    </ligand>
</feature>
<feature type="binding site" evidence="4">
    <location>
        <position position="68"/>
    </location>
    <ligand>
        <name>tRNA</name>
        <dbReference type="ChEBI" id="CHEBI:17843"/>
    </ligand>
</feature>
<dbReference type="SUPFAM" id="SSF53178">
    <property type="entry name" value="Peptidyl-tRNA hydrolase-like"/>
    <property type="match status" value="1"/>
</dbReference>
<proteinExistence type="inferred from homology"/>
<keyword evidence="2 4" id="KW-0378">Hydrolase</keyword>
<evidence type="ECO:0000313" key="6">
    <source>
        <dbReference type="Proteomes" id="UP001170651"/>
    </source>
</evidence>
<dbReference type="CDD" id="cd00462">
    <property type="entry name" value="PTH"/>
    <property type="match status" value="1"/>
</dbReference>
<reference evidence="5 6" key="1">
    <citation type="journal article" date="2023" name="Int. J. Syst. Evol. Microbiol.">
        <title>The observation of taxonomic boundaries for the 16SrII and 16SrXXV phytoplasmas using genome-based delimitation.</title>
        <authorList>
            <person name="Rodrigues Jardim B."/>
            <person name="Tran-Nguyen L.T.T."/>
            <person name="Gambley C."/>
            <person name="Al-Sadi A.M."/>
            <person name="Al-Subhi A.M."/>
            <person name="Foissac X."/>
            <person name="Salar P."/>
            <person name="Cai H."/>
            <person name="Yang J.Y."/>
            <person name="Davis R."/>
            <person name="Jones L."/>
            <person name="Rodoni B."/>
            <person name="Constable F.E."/>
        </authorList>
    </citation>
    <scope>NUCLEOTIDE SEQUENCE [LARGE SCALE GENOMIC DNA]</scope>
    <source>
        <strain evidence="5">BAWM-OMN-P26</strain>
    </source>
</reference>
<name>A0A9K3STD9_9MOLU</name>
<dbReference type="EMBL" id="JAOSIW010000001">
    <property type="protein sequence ID" value="MDO8054258.1"/>
    <property type="molecule type" value="Genomic_DNA"/>
</dbReference>
<dbReference type="Gene3D" id="3.40.50.1470">
    <property type="entry name" value="Peptidyl-tRNA hydrolase"/>
    <property type="match status" value="1"/>
</dbReference>
<dbReference type="RefSeq" id="WP_213680296.1">
    <property type="nucleotide sequence ID" value="NZ_JALQCT010000002.1"/>
</dbReference>
<comment type="subcellular location">
    <subcellularLocation>
        <location evidence="4">Cytoplasm</location>
    </subcellularLocation>
</comment>
<dbReference type="AlphaFoldDB" id="A0A9K3STD9"/>
<dbReference type="Pfam" id="PF01195">
    <property type="entry name" value="Pept_tRNA_hydro"/>
    <property type="match status" value="1"/>
</dbReference>
<keyword evidence="4" id="KW-0963">Cytoplasm</keyword>